<keyword evidence="4" id="KW-0479">Metal-binding</keyword>
<dbReference type="GO" id="GO:0020037">
    <property type="term" value="F:heme binding"/>
    <property type="evidence" value="ECO:0007669"/>
    <property type="project" value="InterPro"/>
</dbReference>
<name>A0AAW2HCF9_9NEOP</name>
<evidence type="ECO:0008006" key="10">
    <source>
        <dbReference type="Google" id="ProtNLM"/>
    </source>
</evidence>
<dbReference type="GO" id="GO:0006805">
    <property type="term" value="P:xenobiotic metabolic process"/>
    <property type="evidence" value="ECO:0007669"/>
    <property type="project" value="TreeGrafter"/>
</dbReference>
<keyword evidence="3" id="KW-0349">Heme</keyword>
<dbReference type="InterPro" id="IPR002401">
    <property type="entry name" value="Cyt_P450_E_grp-I"/>
</dbReference>
<keyword evidence="8" id="KW-0812">Transmembrane</keyword>
<protein>
    <recommendedName>
        <fullName evidence="10">Cytochrome P450</fullName>
    </recommendedName>
</protein>
<evidence type="ECO:0000256" key="5">
    <source>
        <dbReference type="ARBA" id="ARBA00023002"/>
    </source>
</evidence>
<dbReference type="Gene3D" id="1.10.630.10">
    <property type="entry name" value="Cytochrome P450"/>
    <property type="match status" value="1"/>
</dbReference>
<dbReference type="SUPFAM" id="SSF48264">
    <property type="entry name" value="Cytochrome P450"/>
    <property type="match status" value="1"/>
</dbReference>
<dbReference type="PRINTS" id="PR00463">
    <property type="entry name" value="EP450I"/>
</dbReference>
<dbReference type="InterPro" id="IPR001128">
    <property type="entry name" value="Cyt_P450"/>
</dbReference>
<dbReference type="Pfam" id="PF00067">
    <property type="entry name" value="p450"/>
    <property type="match status" value="1"/>
</dbReference>
<dbReference type="PANTHER" id="PTHR24300">
    <property type="entry name" value="CYTOCHROME P450 508A4-RELATED"/>
    <property type="match status" value="1"/>
</dbReference>
<comment type="cofactor">
    <cofactor evidence="1">
        <name>heme</name>
        <dbReference type="ChEBI" id="CHEBI:30413"/>
    </cofactor>
</comment>
<keyword evidence="8" id="KW-1133">Transmembrane helix</keyword>
<evidence type="ECO:0000256" key="1">
    <source>
        <dbReference type="ARBA" id="ARBA00001971"/>
    </source>
</evidence>
<evidence type="ECO:0000256" key="4">
    <source>
        <dbReference type="ARBA" id="ARBA00022723"/>
    </source>
</evidence>
<dbReference type="GO" id="GO:0016712">
    <property type="term" value="F:oxidoreductase activity, acting on paired donors, with incorporation or reduction of molecular oxygen, reduced flavin or flavoprotein as one donor, and incorporation of one atom of oxygen"/>
    <property type="evidence" value="ECO:0007669"/>
    <property type="project" value="TreeGrafter"/>
</dbReference>
<evidence type="ECO:0000256" key="8">
    <source>
        <dbReference type="SAM" id="Phobius"/>
    </source>
</evidence>
<evidence type="ECO:0000313" key="9">
    <source>
        <dbReference type="EMBL" id="KAL0267472.1"/>
    </source>
</evidence>
<keyword evidence="5" id="KW-0560">Oxidoreductase</keyword>
<accession>A0AAW2HCF9</accession>
<proteinExistence type="inferred from homology"/>
<gene>
    <name evidence="9" type="ORF">PYX00_009729</name>
</gene>
<dbReference type="InterPro" id="IPR050182">
    <property type="entry name" value="Cytochrome_P450_fam2"/>
</dbReference>
<evidence type="ECO:0000256" key="2">
    <source>
        <dbReference type="ARBA" id="ARBA00010617"/>
    </source>
</evidence>
<feature type="transmembrane region" description="Helical" evidence="8">
    <location>
        <begin position="302"/>
        <end position="321"/>
    </location>
</feature>
<organism evidence="9">
    <name type="scientific">Menopon gallinae</name>
    <name type="common">poultry shaft louse</name>
    <dbReference type="NCBI Taxonomy" id="328185"/>
    <lineage>
        <taxon>Eukaryota</taxon>
        <taxon>Metazoa</taxon>
        <taxon>Ecdysozoa</taxon>
        <taxon>Arthropoda</taxon>
        <taxon>Hexapoda</taxon>
        <taxon>Insecta</taxon>
        <taxon>Pterygota</taxon>
        <taxon>Neoptera</taxon>
        <taxon>Paraneoptera</taxon>
        <taxon>Psocodea</taxon>
        <taxon>Troctomorpha</taxon>
        <taxon>Phthiraptera</taxon>
        <taxon>Amblycera</taxon>
        <taxon>Menoponidae</taxon>
        <taxon>Menopon</taxon>
    </lineage>
</organism>
<keyword evidence="8" id="KW-0472">Membrane</keyword>
<dbReference type="InterPro" id="IPR036396">
    <property type="entry name" value="Cyt_P450_sf"/>
</dbReference>
<comment type="caution">
    <text evidence="9">The sequence shown here is derived from an EMBL/GenBank/DDBJ whole genome shotgun (WGS) entry which is preliminary data.</text>
</comment>
<evidence type="ECO:0000256" key="3">
    <source>
        <dbReference type="ARBA" id="ARBA00022617"/>
    </source>
</evidence>
<dbReference type="GO" id="GO:0005506">
    <property type="term" value="F:iron ion binding"/>
    <property type="evidence" value="ECO:0007669"/>
    <property type="project" value="InterPro"/>
</dbReference>
<feature type="transmembrane region" description="Helical" evidence="8">
    <location>
        <begin position="6"/>
        <end position="24"/>
    </location>
</feature>
<evidence type="ECO:0000256" key="7">
    <source>
        <dbReference type="ARBA" id="ARBA00023033"/>
    </source>
</evidence>
<dbReference type="GO" id="GO:0006082">
    <property type="term" value="P:organic acid metabolic process"/>
    <property type="evidence" value="ECO:0007669"/>
    <property type="project" value="TreeGrafter"/>
</dbReference>
<dbReference type="AlphaFoldDB" id="A0AAW2HCF9"/>
<dbReference type="PANTHER" id="PTHR24300:SF376">
    <property type="entry name" value="CYTOCHROME P450 15A1"/>
    <property type="match status" value="1"/>
</dbReference>
<sequence length="361" mass="41745">MAFVTIFLILVIVLITVISVFIFVTGKPSKNFPPGPVRLPIWGSYLHVLWEDFAYPFKAFENLKYKYNAPIIGCYLGSSPTIVANDYATCKAILSKPEFQGRPEAFPVQFRMFGKQLGLFAGEGESWLRMKRFSLRNLRDIGFGRRSDTYEAVLGEETRDFIAAIQNECLNGRSVLIPEIFYPPLFNCIFYLMIGHRYPVSEHEKLRRIGRAGLKFITSNNVTGNAVGIIPWIRHILPDYSGFRDLSESSMVFEKFMREQFKEHKQTFDESSLRDMVDNYIKAQDEYKDFTDEQTLITSIDFLFPNTAIAVVLSFAMIYLIKNPKVREKCQEQIDAVVGTGRLPHWTTDRRCRTWKRLSEK</sequence>
<keyword evidence="7" id="KW-0503">Monooxygenase</keyword>
<dbReference type="GO" id="GO:0005737">
    <property type="term" value="C:cytoplasm"/>
    <property type="evidence" value="ECO:0007669"/>
    <property type="project" value="TreeGrafter"/>
</dbReference>
<dbReference type="EMBL" id="JARGDH010000005">
    <property type="protein sequence ID" value="KAL0267472.1"/>
    <property type="molecule type" value="Genomic_DNA"/>
</dbReference>
<evidence type="ECO:0000256" key="6">
    <source>
        <dbReference type="ARBA" id="ARBA00023004"/>
    </source>
</evidence>
<reference evidence="9" key="1">
    <citation type="journal article" date="2024" name="Gigascience">
        <title>Chromosome-level genome of the poultry shaft louse Menopon gallinae provides insight into the host-switching and adaptive evolution of parasitic lice.</title>
        <authorList>
            <person name="Xu Y."/>
            <person name="Ma L."/>
            <person name="Liu S."/>
            <person name="Liang Y."/>
            <person name="Liu Q."/>
            <person name="He Z."/>
            <person name="Tian L."/>
            <person name="Duan Y."/>
            <person name="Cai W."/>
            <person name="Li H."/>
            <person name="Song F."/>
        </authorList>
    </citation>
    <scope>NUCLEOTIDE SEQUENCE</scope>
    <source>
        <strain evidence="9">Cailab_2023a</strain>
    </source>
</reference>
<dbReference type="GO" id="GO:0008395">
    <property type="term" value="F:steroid hydroxylase activity"/>
    <property type="evidence" value="ECO:0007669"/>
    <property type="project" value="TreeGrafter"/>
</dbReference>
<comment type="similarity">
    <text evidence="2">Belongs to the cytochrome P450 family.</text>
</comment>
<keyword evidence="6" id="KW-0408">Iron</keyword>